<evidence type="ECO:0000259" key="4">
    <source>
        <dbReference type="PROSITE" id="PS50853"/>
    </source>
</evidence>
<gene>
    <name evidence="5" type="ORF">EJA10_18095</name>
</gene>
<dbReference type="AlphaFoldDB" id="A0A427TLE6"/>
<dbReference type="InterPro" id="IPR036116">
    <property type="entry name" value="FN3_sf"/>
</dbReference>
<evidence type="ECO:0000313" key="6">
    <source>
        <dbReference type="Proteomes" id="UP000279911"/>
    </source>
</evidence>
<accession>A0A427TLE6</accession>
<feature type="domain" description="Fibronectin type-III" evidence="4">
    <location>
        <begin position="396"/>
        <end position="489"/>
    </location>
</feature>
<evidence type="ECO:0000256" key="3">
    <source>
        <dbReference type="ARBA" id="ARBA00022729"/>
    </source>
</evidence>
<dbReference type="SUPFAM" id="SSF49265">
    <property type="entry name" value="Fibronectin type III"/>
    <property type="match status" value="1"/>
</dbReference>
<dbReference type="Gene3D" id="2.60.40.10">
    <property type="entry name" value="Immunoglobulins"/>
    <property type="match status" value="6"/>
</dbReference>
<protein>
    <submittedName>
        <fullName evidence="5">Fibronectin type III domain-containing protein</fullName>
    </submittedName>
</protein>
<dbReference type="Proteomes" id="UP000279911">
    <property type="component" value="Unassembled WGS sequence"/>
</dbReference>
<dbReference type="InterPro" id="IPR013783">
    <property type="entry name" value="Ig-like_fold"/>
</dbReference>
<dbReference type="InterPro" id="IPR055372">
    <property type="entry name" value="CBM96"/>
</dbReference>
<reference evidence="6" key="1">
    <citation type="submission" date="2018-12" db="EMBL/GenBank/DDBJ databases">
        <title>Bacillus chawlae sp. nov., Bacillus glennii sp. nov., and Bacillus saganii sp. nov. Isolated from the Vehicle Assembly Building at Kennedy Space Center where the Viking Spacecraft were Assembled.</title>
        <authorList>
            <person name="Seuylemezian A."/>
            <person name="Vaishampayan P."/>
        </authorList>
    </citation>
    <scope>NUCLEOTIDE SEQUENCE [LARGE SCALE GENOMIC DNA]</scope>
    <source>
        <strain evidence="6">DSM 13966</strain>
    </source>
</reference>
<proteinExistence type="predicted"/>
<dbReference type="EMBL" id="RSFW01000020">
    <property type="protein sequence ID" value="RSD25177.1"/>
    <property type="molecule type" value="Genomic_DNA"/>
</dbReference>
<keyword evidence="2" id="KW-0964">Secreted</keyword>
<dbReference type="GO" id="GO:0005576">
    <property type="term" value="C:extracellular region"/>
    <property type="evidence" value="ECO:0007669"/>
    <property type="project" value="UniProtKB-SubCell"/>
</dbReference>
<dbReference type="Pfam" id="PF24517">
    <property type="entry name" value="CBM96"/>
    <property type="match status" value="1"/>
</dbReference>
<dbReference type="Pfam" id="PF17936">
    <property type="entry name" value="Big_6"/>
    <property type="match status" value="4"/>
</dbReference>
<dbReference type="NCBIfam" id="NF033679">
    <property type="entry name" value="DNRLRE_dom"/>
    <property type="match status" value="1"/>
</dbReference>
<keyword evidence="3" id="KW-0732">Signal</keyword>
<evidence type="ECO:0000313" key="5">
    <source>
        <dbReference type="EMBL" id="RSD25177.1"/>
    </source>
</evidence>
<evidence type="ECO:0000256" key="1">
    <source>
        <dbReference type="ARBA" id="ARBA00004613"/>
    </source>
</evidence>
<organism evidence="5 6">
    <name type="scientific">Mesobacillus subterraneus</name>
    <dbReference type="NCBI Taxonomy" id="285983"/>
    <lineage>
        <taxon>Bacteria</taxon>
        <taxon>Bacillati</taxon>
        <taxon>Bacillota</taxon>
        <taxon>Bacilli</taxon>
        <taxon>Bacillales</taxon>
        <taxon>Bacillaceae</taxon>
        <taxon>Mesobacillus</taxon>
    </lineage>
</organism>
<dbReference type="CDD" id="cd00063">
    <property type="entry name" value="FN3"/>
    <property type="match status" value="1"/>
</dbReference>
<dbReference type="NCBIfam" id="NF033510">
    <property type="entry name" value="Ca_tandemer"/>
    <property type="match status" value="2"/>
</dbReference>
<dbReference type="SMART" id="SM00060">
    <property type="entry name" value="FN3"/>
    <property type="match status" value="1"/>
</dbReference>
<dbReference type="InterPro" id="IPR003961">
    <property type="entry name" value="FN3_dom"/>
</dbReference>
<sequence>MGAYRSIFFLIVVFSLVLGSFYPYTSKVVEAVNFSRITEIVDKRTENTWTFRNTNFSETIDLFPLAVFETNSSGKFEQKDMNGKNGPLIFISSVEADTNFSDENLLKVGSDEQGSYRTYLNFGSSLPELENKLIVDAKLQLVEYGNTKQPGYYDPVHKDGAFAVHNITESWDASTVTWDTKPEISEQPVAVETDMKYVDSRRFVWDITKLVQEWYKNPAESHGIALKANDERVHGTLRSFVKIDPTISYIPVLQITYNNPDLITPTGMGYNFGENSGKGRIDLRWYSVSGAKGYKVLIFNGRDYEEIDVGNQKTWTSLGKQIWPTEEQIRQGEHKLRLDGSGGDFSDKPAAVYSNAGGTDRNPFIYYFKIQAYNDNGTMISNEVGVGIPDGTPPSVPANLQVKELASDFTISWDAAVDDRSGISSYQVTIDSHNGNRFLTRSTSLTEMKIKEEDLLYGGPFKISVRAVDANGNKSEAASIEAEPRPLRDSRIHGFSIPSYPLEVTRNPNVKLIVENTGFDDWTAEKGYEVRVEGISDYELLGAPKDLKAGESGWFEVELKGPLTLGTIPIKLGIFHREHGWIGSTVNRSITVVDTTSPEVIIESPANHDSLYGDVSVYGRISDYKVENYTISYGMGSDPLEWKTLENVTNQGGNFHFNWNTRGISGGEYTLKVDAVDSSGNKKSIKHNVYINLPPMTPLVSQVTDNATSVSGTAKAGTAIKVLKGGALVGSAITGTDGVFSVKMIAAQPAGTILQVTSTDDYGNLSLPQLVTVIDKTPPPAPKVNTVGDNMTSVTGYGEKGATIKVWKGSSVIGTSTVKSDGTYIVLISKQPAGSILLVTATDKALNVSAATKVTVVDKTPPAAPMVNSIGNNSTIVTGTAEKNAVIKVKKGTTVIATVTVKADGKYSAVISKQKAGTVLSITATDKAGNVSSVRKTTVLDKIAPAIPTVNAVYSYHTSVKGKAEAYSYITMKKGSTVIGTVKANSKGNFTVKIKKQKRGTKLYITARDQAGNTSKVRTVTVK</sequence>
<comment type="subcellular location">
    <subcellularLocation>
        <location evidence="1">Secreted</location>
    </subcellularLocation>
</comment>
<dbReference type="PROSITE" id="PS50853">
    <property type="entry name" value="FN3"/>
    <property type="match status" value="1"/>
</dbReference>
<dbReference type="Pfam" id="PF00041">
    <property type="entry name" value="fn3"/>
    <property type="match status" value="1"/>
</dbReference>
<evidence type="ECO:0000256" key="2">
    <source>
        <dbReference type="ARBA" id="ARBA00022525"/>
    </source>
</evidence>
<name>A0A427TLE6_9BACI</name>
<dbReference type="OrthoDB" id="1432909at2"/>
<comment type="caution">
    <text evidence="5">The sequence shown here is derived from an EMBL/GenBank/DDBJ whole genome shotgun (WGS) entry which is preliminary data.</text>
</comment>
<dbReference type="InterPro" id="IPR041498">
    <property type="entry name" value="Big_6"/>
</dbReference>